<feature type="domain" description="Glycosyltransferase 2-like" evidence="1">
    <location>
        <begin position="9"/>
        <end position="100"/>
    </location>
</feature>
<dbReference type="GO" id="GO:0006487">
    <property type="term" value="P:protein N-linked glycosylation"/>
    <property type="evidence" value="ECO:0007669"/>
    <property type="project" value="TreeGrafter"/>
</dbReference>
<dbReference type="PANTHER" id="PTHR10859:SF91">
    <property type="entry name" value="DOLICHYL-PHOSPHATE BETA-GLUCOSYLTRANSFERASE"/>
    <property type="match status" value="1"/>
</dbReference>
<organism evidence="2">
    <name type="scientific">marine sediment metagenome</name>
    <dbReference type="NCBI Taxonomy" id="412755"/>
    <lineage>
        <taxon>unclassified sequences</taxon>
        <taxon>metagenomes</taxon>
        <taxon>ecological metagenomes</taxon>
    </lineage>
</organism>
<dbReference type="PANTHER" id="PTHR10859">
    <property type="entry name" value="GLYCOSYL TRANSFERASE"/>
    <property type="match status" value="1"/>
</dbReference>
<dbReference type="InterPro" id="IPR029044">
    <property type="entry name" value="Nucleotide-diphossugar_trans"/>
</dbReference>
<comment type="caution">
    <text evidence="2">The sequence shown here is derived from an EMBL/GenBank/DDBJ whole genome shotgun (WGS) entry which is preliminary data.</text>
</comment>
<proteinExistence type="predicted"/>
<evidence type="ECO:0000259" key="1">
    <source>
        <dbReference type="Pfam" id="PF00535"/>
    </source>
</evidence>
<evidence type="ECO:0000313" key="2">
    <source>
        <dbReference type="EMBL" id="KKK60491.1"/>
    </source>
</evidence>
<sequence>MKEYKGKISVIVPAFNEERHITENIKEIIKVLDEAASDYEVVIVDDGSHDETYEKALDACKHLGNVKVIRSHANLGKGNALKHGFKFVSGNLVAFLDADLD</sequence>
<dbReference type="InterPro" id="IPR001173">
    <property type="entry name" value="Glyco_trans_2-like"/>
</dbReference>
<gene>
    <name evidence="2" type="ORF">LCGC14_3023820</name>
</gene>
<protein>
    <recommendedName>
        <fullName evidence="1">Glycosyltransferase 2-like domain-containing protein</fullName>
    </recommendedName>
</protein>
<dbReference type="AlphaFoldDB" id="A0A0F8ZKL4"/>
<dbReference type="Pfam" id="PF00535">
    <property type="entry name" value="Glycos_transf_2"/>
    <property type="match status" value="1"/>
</dbReference>
<accession>A0A0F8ZKL4</accession>
<dbReference type="Gene3D" id="3.90.550.10">
    <property type="entry name" value="Spore Coat Polysaccharide Biosynthesis Protein SpsA, Chain A"/>
    <property type="match status" value="1"/>
</dbReference>
<dbReference type="EMBL" id="LAZR01062942">
    <property type="protein sequence ID" value="KKK60491.1"/>
    <property type="molecule type" value="Genomic_DNA"/>
</dbReference>
<name>A0A0F8ZKL4_9ZZZZ</name>
<dbReference type="CDD" id="cd04179">
    <property type="entry name" value="DPM_DPG-synthase_like"/>
    <property type="match status" value="1"/>
</dbReference>
<feature type="non-terminal residue" evidence="2">
    <location>
        <position position="101"/>
    </location>
</feature>
<dbReference type="SUPFAM" id="SSF53448">
    <property type="entry name" value="Nucleotide-diphospho-sugar transferases"/>
    <property type="match status" value="1"/>
</dbReference>
<reference evidence="2" key="1">
    <citation type="journal article" date="2015" name="Nature">
        <title>Complex archaea that bridge the gap between prokaryotes and eukaryotes.</title>
        <authorList>
            <person name="Spang A."/>
            <person name="Saw J.H."/>
            <person name="Jorgensen S.L."/>
            <person name="Zaremba-Niedzwiedzka K."/>
            <person name="Martijn J."/>
            <person name="Lind A.E."/>
            <person name="van Eijk R."/>
            <person name="Schleper C."/>
            <person name="Guy L."/>
            <person name="Ettema T.J."/>
        </authorList>
    </citation>
    <scope>NUCLEOTIDE SEQUENCE</scope>
</reference>